<dbReference type="InterPro" id="IPR003667">
    <property type="entry name" value="NqrDE/RnfAE"/>
</dbReference>
<dbReference type="EC" id="7.-.-.-" evidence="8"/>
<evidence type="ECO:0000313" key="10">
    <source>
        <dbReference type="Proteomes" id="UP000886803"/>
    </source>
</evidence>
<evidence type="ECO:0000256" key="8">
    <source>
        <dbReference type="HAMAP-Rule" id="MF_00478"/>
    </source>
</evidence>
<keyword evidence="7 8" id="KW-0472">Membrane</keyword>
<evidence type="ECO:0000256" key="3">
    <source>
        <dbReference type="ARBA" id="ARBA00022692"/>
    </source>
</evidence>
<comment type="subunit">
    <text evidence="8">The complex is composed of six subunits: RnfA, RnfB, RnfC, RnfD, RnfE and RnfG.</text>
</comment>
<feature type="transmembrane region" description="Helical" evidence="8">
    <location>
        <begin position="103"/>
        <end position="121"/>
    </location>
</feature>
<dbReference type="EMBL" id="DWYG01000092">
    <property type="protein sequence ID" value="HJB42000.1"/>
    <property type="molecule type" value="Genomic_DNA"/>
</dbReference>
<dbReference type="PANTHER" id="PTHR30586:SF0">
    <property type="entry name" value="ION-TRANSLOCATING OXIDOREDUCTASE COMPLEX SUBUNIT E"/>
    <property type="match status" value="1"/>
</dbReference>
<reference evidence="9" key="2">
    <citation type="submission" date="2021-04" db="EMBL/GenBank/DDBJ databases">
        <authorList>
            <person name="Gilroy R."/>
        </authorList>
    </citation>
    <scope>NUCLEOTIDE SEQUENCE</scope>
    <source>
        <strain evidence="9">ChiBcec8-13705</strain>
    </source>
</reference>
<feature type="transmembrane region" description="Helical" evidence="8">
    <location>
        <begin position="77"/>
        <end position="97"/>
    </location>
</feature>
<keyword evidence="5 8" id="KW-0249">Electron transport</keyword>
<dbReference type="NCBIfam" id="TIGR01948">
    <property type="entry name" value="rnfE"/>
    <property type="match status" value="1"/>
</dbReference>
<gene>
    <name evidence="8" type="primary">rnfE</name>
    <name evidence="9" type="ORF">H9945_05810</name>
</gene>
<feature type="transmembrane region" description="Helical" evidence="8">
    <location>
        <begin position="133"/>
        <end position="154"/>
    </location>
</feature>
<proteinExistence type="inferred from homology"/>
<accession>A0A9D2M5V8</accession>
<keyword evidence="8" id="KW-1003">Cell membrane</keyword>
<dbReference type="PANTHER" id="PTHR30586">
    <property type="entry name" value="ELECTRON TRANSPORT COMPLEX PROTEIN RNFE"/>
    <property type="match status" value="1"/>
</dbReference>
<sequence length="238" mass="25433">MAAKQNKPSKWKIFTAGIIRENPVLRLVLGCCSALAITTTVSGALGMGLSMTFVLVCSNIVISALRKAIPDKVHLPCYIVIIAAFVTVVQMVLQAYVPDLYESLGVFLALIVVNCIILGRAEMFACKHTVVESALDGLGMGLGYILTMLCMSSIREILGNGSWLGIQIIPESVDRMGIMNQAPGGFFVFGCLMALCIFIEKKTNHPIERKSCGDVMLDTIDAAKAENGADTAKGGDQA</sequence>
<comment type="subcellular location">
    <subcellularLocation>
        <location evidence="8">Cell membrane</location>
        <topology evidence="8">Multi-pass membrane protein</topology>
    </subcellularLocation>
    <subcellularLocation>
        <location evidence="1">Endomembrane system</location>
        <topology evidence="1">Multi-pass membrane protein</topology>
    </subcellularLocation>
</comment>
<dbReference type="NCBIfam" id="NF009070">
    <property type="entry name" value="PRK12405.1"/>
    <property type="match status" value="1"/>
</dbReference>
<evidence type="ECO:0000256" key="1">
    <source>
        <dbReference type="ARBA" id="ARBA00004127"/>
    </source>
</evidence>
<evidence type="ECO:0000313" key="9">
    <source>
        <dbReference type="EMBL" id="HJB42000.1"/>
    </source>
</evidence>
<evidence type="ECO:0000256" key="6">
    <source>
        <dbReference type="ARBA" id="ARBA00022989"/>
    </source>
</evidence>
<dbReference type="HAMAP" id="MF_00478">
    <property type="entry name" value="RsxE_RnfE"/>
    <property type="match status" value="1"/>
</dbReference>
<comment type="similarity">
    <text evidence="8">Belongs to the NqrDE/RnfAE family.</text>
</comment>
<evidence type="ECO:0000256" key="4">
    <source>
        <dbReference type="ARBA" id="ARBA00022967"/>
    </source>
</evidence>
<dbReference type="GO" id="GO:0012505">
    <property type="term" value="C:endomembrane system"/>
    <property type="evidence" value="ECO:0007669"/>
    <property type="project" value="UniProtKB-SubCell"/>
</dbReference>
<dbReference type="GO" id="GO:0005886">
    <property type="term" value="C:plasma membrane"/>
    <property type="evidence" value="ECO:0007669"/>
    <property type="project" value="UniProtKB-SubCell"/>
</dbReference>
<keyword evidence="3 8" id="KW-0812">Transmembrane</keyword>
<dbReference type="GO" id="GO:0022900">
    <property type="term" value="P:electron transport chain"/>
    <property type="evidence" value="ECO:0007669"/>
    <property type="project" value="UniProtKB-UniRule"/>
</dbReference>
<evidence type="ECO:0000256" key="5">
    <source>
        <dbReference type="ARBA" id="ARBA00022982"/>
    </source>
</evidence>
<protein>
    <recommendedName>
        <fullName evidence="8">Ion-translocating oxidoreductase complex subunit E</fullName>
        <ecNumber evidence="8">7.-.-.-</ecNumber>
    </recommendedName>
    <alternativeName>
        <fullName evidence="8">Rnf electron transport complex subunit E</fullName>
    </alternativeName>
</protein>
<dbReference type="Proteomes" id="UP000886803">
    <property type="component" value="Unassembled WGS sequence"/>
</dbReference>
<reference evidence="9" key="1">
    <citation type="journal article" date="2021" name="PeerJ">
        <title>Extensive microbial diversity within the chicken gut microbiome revealed by metagenomics and culture.</title>
        <authorList>
            <person name="Gilroy R."/>
            <person name="Ravi A."/>
            <person name="Getino M."/>
            <person name="Pursley I."/>
            <person name="Horton D.L."/>
            <person name="Alikhan N.F."/>
            <person name="Baker D."/>
            <person name="Gharbi K."/>
            <person name="Hall N."/>
            <person name="Watson M."/>
            <person name="Adriaenssens E.M."/>
            <person name="Foster-Nyarko E."/>
            <person name="Jarju S."/>
            <person name="Secka A."/>
            <person name="Antonio M."/>
            <person name="Oren A."/>
            <person name="Chaudhuri R.R."/>
            <person name="La Ragione R."/>
            <person name="Hildebrand F."/>
            <person name="Pallen M.J."/>
        </authorList>
    </citation>
    <scope>NUCLEOTIDE SEQUENCE</scope>
    <source>
        <strain evidence="9">ChiBcec8-13705</strain>
    </source>
</reference>
<name>A0A9D2M5V8_9FIRM</name>
<keyword evidence="2 8" id="KW-0813">Transport</keyword>
<dbReference type="PIRSF" id="PIRSF006102">
    <property type="entry name" value="NQR_DE"/>
    <property type="match status" value="1"/>
</dbReference>
<feature type="transmembrane region" description="Helical" evidence="8">
    <location>
        <begin position="47"/>
        <end position="65"/>
    </location>
</feature>
<dbReference type="InterPro" id="IPR010968">
    <property type="entry name" value="RnfE"/>
</dbReference>
<evidence type="ECO:0000256" key="2">
    <source>
        <dbReference type="ARBA" id="ARBA00022448"/>
    </source>
</evidence>
<dbReference type="Pfam" id="PF02508">
    <property type="entry name" value="Rnf-Nqr"/>
    <property type="match status" value="1"/>
</dbReference>
<feature type="transmembrane region" description="Helical" evidence="8">
    <location>
        <begin position="182"/>
        <end position="199"/>
    </location>
</feature>
<dbReference type="AlphaFoldDB" id="A0A9D2M5V8"/>
<comment type="caution">
    <text evidence="9">The sequence shown here is derived from an EMBL/GenBank/DDBJ whole genome shotgun (WGS) entry which is preliminary data.</text>
</comment>
<evidence type="ECO:0000256" key="7">
    <source>
        <dbReference type="ARBA" id="ARBA00023136"/>
    </source>
</evidence>
<comment type="function">
    <text evidence="8">Part of a membrane-bound complex that couples electron transfer with translocation of ions across the membrane.</text>
</comment>
<organism evidence="9 10">
    <name type="scientific">Candidatus Gemmiger avicola</name>
    <dbReference type="NCBI Taxonomy" id="2838605"/>
    <lineage>
        <taxon>Bacteria</taxon>
        <taxon>Bacillati</taxon>
        <taxon>Bacillota</taxon>
        <taxon>Clostridia</taxon>
        <taxon>Eubacteriales</taxon>
        <taxon>Gemmiger</taxon>
    </lineage>
</organism>
<keyword evidence="4 8" id="KW-1278">Translocase</keyword>
<keyword evidence="6 8" id="KW-1133">Transmembrane helix</keyword>